<dbReference type="InterPro" id="IPR020904">
    <property type="entry name" value="Sc_DH/Rdtase_CS"/>
</dbReference>
<comment type="caution">
    <text evidence="3">The sequence shown here is derived from an EMBL/GenBank/DDBJ whole genome shotgun (WGS) entry which is preliminary data.</text>
</comment>
<dbReference type="Proteomes" id="UP000236449">
    <property type="component" value="Unassembled WGS sequence"/>
</dbReference>
<dbReference type="GO" id="GO:0016020">
    <property type="term" value="C:membrane"/>
    <property type="evidence" value="ECO:0007669"/>
    <property type="project" value="TreeGrafter"/>
</dbReference>
<dbReference type="SUPFAM" id="SSF51735">
    <property type="entry name" value="NAD(P)-binding Rossmann-fold domains"/>
    <property type="match status" value="1"/>
</dbReference>
<keyword evidence="2" id="KW-0560">Oxidoreductase</keyword>
<dbReference type="InterPro" id="IPR002347">
    <property type="entry name" value="SDR_fam"/>
</dbReference>
<name>A0A2J8I4H7_VIBDI</name>
<dbReference type="Gene3D" id="3.40.50.720">
    <property type="entry name" value="NAD(P)-binding Rossmann-like Domain"/>
    <property type="match status" value="1"/>
</dbReference>
<protein>
    <submittedName>
        <fullName evidence="3">Short-chain dehydrogenase</fullName>
    </submittedName>
</protein>
<accession>A0A2J8I4H7</accession>
<dbReference type="RefSeq" id="WP_102966004.1">
    <property type="nucleotide sequence ID" value="NZ_POSK01000004.1"/>
</dbReference>
<dbReference type="InterPro" id="IPR036291">
    <property type="entry name" value="NAD(P)-bd_dom_sf"/>
</dbReference>
<comment type="similarity">
    <text evidence="1">Belongs to the short-chain dehydrogenases/reductases (SDR) family.</text>
</comment>
<evidence type="ECO:0000313" key="3">
    <source>
        <dbReference type="EMBL" id="PNI05413.1"/>
    </source>
</evidence>
<organism evidence="3 4">
    <name type="scientific">Vibrio diazotrophicus</name>
    <dbReference type="NCBI Taxonomy" id="685"/>
    <lineage>
        <taxon>Bacteria</taxon>
        <taxon>Pseudomonadati</taxon>
        <taxon>Pseudomonadota</taxon>
        <taxon>Gammaproteobacteria</taxon>
        <taxon>Vibrionales</taxon>
        <taxon>Vibrionaceae</taxon>
        <taxon>Vibrio</taxon>
    </lineage>
</organism>
<evidence type="ECO:0000256" key="1">
    <source>
        <dbReference type="ARBA" id="ARBA00006484"/>
    </source>
</evidence>
<dbReference type="PRINTS" id="PR00081">
    <property type="entry name" value="GDHRDH"/>
</dbReference>
<dbReference type="EMBL" id="POSK01000004">
    <property type="protein sequence ID" value="PNI05413.1"/>
    <property type="molecule type" value="Genomic_DNA"/>
</dbReference>
<dbReference type="Pfam" id="PF00106">
    <property type="entry name" value="adh_short"/>
    <property type="match status" value="1"/>
</dbReference>
<reference evidence="3 4" key="1">
    <citation type="submission" date="2018-01" db="EMBL/GenBank/DDBJ databases">
        <title>Draft genome sequences of six Vibrio diazotrophicus strains isolated from deep-sea sediments of the Baltic Sea.</title>
        <authorList>
            <person name="Castillo D."/>
            <person name="Vandieken V."/>
            <person name="Chiang O."/>
            <person name="Middelboe M."/>
        </authorList>
    </citation>
    <scope>NUCLEOTIDE SEQUENCE [LARGE SCALE GENOMIC DNA]</scope>
    <source>
        <strain evidence="3 4">60.27F</strain>
    </source>
</reference>
<dbReference type="PANTHER" id="PTHR44196">
    <property type="entry name" value="DEHYDROGENASE/REDUCTASE SDR FAMILY MEMBER 7B"/>
    <property type="match status" value="1"/>
</dbReference>
<dbReference type="PANTHER" id="PTHR44196:SF1">
    <property type="entry name" value="DEHYDROGENASE_REDUCTASE SDR FAMILY MEMBER 7B"/>
    <property type="match status" value="1"/>
</dbReference>
<evidence type="ECO:0000313" key="4">
    <source>
        <dbReference type="Proteomes" id="UP000236449"/>
    </source>
</evidence>
<dbReference type="AlphaFoldDB" id="A0A2J8I4H7"/>
<dbReference type="GO" id="GO:0016491">
    <property type="term" value="F:oxidoreductase activity"/>
    <property type="evidence" value="ECO:0007669"/>
    <property type="project" value="UniProtKB-KW"/>
</dbReference>
<dbReference type="OrthoDB" id="335726at2"/>
<dbReference type="PROSITE" id="PS00061">
    <property type="entry name" value="ADH_SHORT"/>
    <property type="match status" value="1"/>
</dbReference>
<gene>
    <name evidence="3" type="ORF">C1N32_08520</name>
</gene>
<evidence type="ECO:0000256" key="2">
    <source>
        <dbReference type="ARBA" id="ARBA00023002"/>
    </source>
</evidence>
<sequence>MSAVLITGATSGIGQQLALDYAKRGWQVIACGRNKESLAKLDEAYSNIETCEFDITDRVQTFNALRSLSLTPDLWLLNAGNCEYIDNGEMDSKLVERVFQTNVFGLTNIIEAIEPHLVSGHRVAVVSSIASELALPRAEAYGASKAAVGYITRSLRLDWRDRGVEVSTIFPGFVDTPLTAKNTFSMPMLISVEQASEAIQKGLDKGLSNIYFPKRFTWILRILGSLPYSWQHAVTGLLFRS</sequence>
<proteinExistence type="inferred from homology"/>